<dbReference type="AlphaFoldDB" id="A0A067SVI8"/>
<sequence length="117" mass="12342">MAKRGAGEAAGIAGEGGIEKAGGFGIQYSEAEGVDSEGCNVVRFYCSVIVLATLSAPFSSIPSQLTLTQVPDIRRADTNDTGIDRKMHVSTALSLPVPRALSHQSSQRLISHCLIQR</sequence>
<proteinExistence type="predicted"/>
<evidence type="ECO:0000313" key="2">
    <source>
        <dbReference type="Proteomes" id="UP000027222"/>
    </source>
</evidence>
<dbReference type="Proteomes" id="UP000027222">
    <property type="component" value="Unassembled WGS sequence"/>
</dbReference>
<gene>
    <name evidence="1" type="ORF">GALMADRAFT_143519</name>
</gene>
<organism evidence="1 2">
    <name type="scientific">Galerina marginata (strain CBS 339.88)</name>
    <dbReference type="NCBI Taxonomy" id="685588"/>
    <lineage>
        <taxon>Eukaryota</taxon>
        <taxon>Fungi</taxon>
        <taxon>Dikarya</taxon>
        <taxon>Basidiomycota</taxon>
        <taxon>Agaricomycotina</taxon>
        <taxon>Agaricomycetes</taxon>
        <taxon>Agaricomycetidae</taxon>
        <taxon>Agaricales</taxon>
        <taxon>Agaricineae</taxon>
        <taxon>Strophariaceae</taxon>
        <taxon>Galerina</taxon>
    </lineage>
</organism>
<protein>
    <submittedName>
        <fullName evidence="1">Uncharacterized protein</fullName>
    </submittedName>
</protein>
<dbReference type="HOGENOM" id="CLU_2085004_0_0_1"/>
<dbReference type="EMBL" id="KL142391">
    <property type="protein sequence ID" value="KDR71719.1"/>
    <property type="molecule type" value="Genomic_DNA"/>
</dbReference>
<keyword evidence="2" id="KW-1185">Reference proteome</keyword>
<evidence type="ECO:0000313" key="1">
    <source>
        <dbReference type="EMBL" id="KDR71719.1"/>
    </source>
</evidence>
<reference evidence="2" key="1">
    <citation type="journal article" date="2014" name="Proc. Natl. Acad. Sci. U.S.A.">
        <title>Extensive sampling of basidiomycete genomes demonstrates inadequacy of the white-rot/brown-rot paradigm for wood decay fungi.</title>
        <authorList>
            <person name="Riley R."/>
            <person name="Salamov A.A."/>
            <person name="Brown D.W."/>
            <person name="Nagy L.G."/>
            <person name="Floudas D."/>
            <person name="Held B.W."/>
            <person name="Levasseur A."/>
            <person name="Lombard V."/>
            <person name="Morin E."/>
            <person name="Otillar R."/>
            <person name="Lindquist E.A."/>
            <person name="Sun H."/>
            <person name="LaButti K.M."/>
            <person name="Schmutz J."/>
            <person name="Jabbour D."/>
            <person name="Luo H."/>
            <person name="Baker S.E."/>
            <person name="Pisabarro A.G."/>
            <person name="Walton J.D."/>
            <person name="Blanchette R.A."/>
            <person name="Henrissat B."/>
            <person name="Martin F."/>
            <person name="Cullen D."/>
            <person name="Hibbett D.S."/>
            <person name="Grigoriev I.V."/>
        </authorList>
    </citation>
    <scope>NUCLEOTIDE SEQUENCE [LARGE SCALE GENOMIC DNA]</scope>
    <source>
        <strain evidence="2">CBS 339.88</strain>
    </source>
</reference>
<accession>A0A067SVI8</accession>
<name>A0A067SVI8_GALM3</name>